<protein>
    <submittedName>
        <fullName evidence="1">Uncharacterized protein</fullName>
    </submittedName>
</protein>
<keyword evidence="2" id="KW-1185">Reference proteome</keyword>
<accession>A0A0A0RMT3</accession>
<name>A0A0A0RMT3_9CAUD</name>
<reference evidence="1 2" key="1">
    <citation type="submission" date="2014-07" db="EMBL/GenBank/DDBJ databases">
        <title>Complete Genome of Bacillus megaterium Myophage Mater.</title>
        <authorList>
            <person name="Lancaster J.C."/>
            <person name="Hodde M.K."/>
            <person name="Hernandez A.C."/>
            <person name="Everett G.F.K."/>
        </authorList>
    </citation>
    <scope>NUCLEOTIDE SEQUENCE [LARGE SCALE GENOMIC DNA]</scope>
</reference>
<dbReference type="Proteomes" id="UP000030206">
    <property type="component" value="Segment"/>
</dbReference>
<evidence type="ECO:0000313" key="1">
    <source>
        <dbReference type="EMBL" id="AIW03292.1"/>
    </source>
</evidence>
<dbReference type="GeneID" id="24607034"/>
<gene>
    <name evidence="1" type="ORF">CPT_Mater135</name>
</gene>
<dbReference type="KEGG" id="vg:24607034"/>
<dbReference type="OrthoDB" id="23476at10239"/>
<proteinExistence type="predicted"/>
<sequence>MALVIFINSTYEENEQALVNTTTGQVILNGDYDHDKINYRIAGYLKALDDHGLVTVEAIENIYIDTTHEMFKKLEFYDGSEDY</sequence>
<organism evidence="1 2">
    <name type="scientific">Bacillus phage Mater</name>
    <dbReference type="NCBI Taxonomy" id="1540090"/>
    <lineage>
        <taxon>Viruses</taxon>
        <taxon>Duplodnaviria</taxon>
        <taxon>Heunggongvirae</taxon>
        <taxon>Uroviricota</taxon>
        <taxon>Caudoviricetes</taxon>
        <taxon>Herelleviridae</taxon>
        <taxon>Bastillevirinae</taxon>
        <taxon>Matervirus</taxon>
        <taxon>Matervirus mater</taxon>
    </lineage>
</organism>
<evidence type="ECO:0000313" key="2">
    <source>
        <dbReference type="Proteomes" id="UP000030206"/>
    </source>
</evidence>
<dbReference type="EMBL" id="KM236245">
    <property type="protein sequence ID" value="AIW03292.1"/>
    <property type="molecule type" value="Genomic_DNA"/>
</dbReference>
<dbReference type="RefSeq" id="YP_009151094.1">
    <property type="nucleotide sequence ID" value="NC_027366.1"/>
</dbReference>